<gene>
    <name evidence="2" type="ORF">A9W98_24760</name>
</gene>
<feature type="region of interest" description="Disordered" evidence="1">
    <location>
        <begin position="81"/>
        <end position="122"/>
    </location>
</feature>
<comment type="caution">
    <text evidence="2">The sequence shown here is derived from an EMBL/GenBank/DDBJ whole genome shotgun (WGS) entry which is preliminary data.</text>
</comment>
<organism evidence="2 3">
    <name type="scientific">Mycobacterium gordonae</name>
    <dbReference type="NCBI Taxonomy" id="1778"/>
    <lineage>
        <taxon>Bacteria</taxon>
        <taxon>Bacillati</taxon>
        <taxon>Actinomycetota</taxon>
        <taxon>Actinomycetes</taxon>
        <taxon>Mycobacteriales</taxon>
        <taxon>Mycobacteriaceae</taxon>
        <taxon>Mycobacterium</taxon>
    </lineage>
</organism>
<reference evidence="2 3" key="1">
    <citation type="submission" date="2016-06" db="EMBL/GenBank/DDBJ databases">
        <authorList>
            <person name="Kjaerup R.B."/>
            <person name="Dalgaard T.S."/>
            <person name="Juul-Madsen H.R."/>
        </authorList>
    </citation>
    <scope>NUCLEOTIDE SEQUENCE [LARGE SCALE GENOMIC DNA]</scope>
    <source>
        <strain evidence="2 3">1245752.6</strain>
    </source>
</reference>
<name>A0A1A6BDX3_MYCGO</name>
<protein>
    <submittedName>
        <fullName evidence="2">Uncharacterized protein</fullName>
    </submittedName>
</protein>
<evidence type="ECO:0000256" key="1">
    <source>
        <dbReference type="SAM" id="MobiDB-lite"/>
    </source>
</evidence>
<dbReference type="AlphaFoldDB" id="A0A1A6BDX3"/>
<dbReference type="Proteomes" id="UP000093757">
    <property type="component" value="Unassembled WGS sequence"/>
</dbReference>
<sequence>MFVEDGVVGVDGVAEDEDTGVVDQDVHRARFGGQPPHRAGIVELGGDESCLAAATFDLKHHFSAALRIAPVHHHVGATLRELKGDGAADPRRGAGDQGRVAAERRHARQSRGGVSATEASAV</sequence>
<evidence type="ECO:0000313" key="3">
    <source>
        <dbReference type="Proteomes" id="UP000093757"/>
    </source>
</evidence>
<accession>A0A1A6BDX3</accession>
<evidence type="ECO:0000313" key="2">
    <source>
        <dbReference type="EMBL" id="OBS00491.1"/>
    </source>
</evidence>
<dbReference type="EMBL" id="MAEM01000361">
    <property type="protein sequence ID" value="OBS00491.1"/>
    <property type="molecule type" value="Genomic_DNA"/>
</dbReference>
<feature type="compositionally biased region" description="Basic and acidic residues" evidence="1">
    <location>
        <begin position="81"/>
        <end position="94"/>
    </location>
</feature>
<proteinExistence type="predicted"/>